<dbReference type="SMART" id="SM00304">
    <property type="entry name" value="HAMP"/>
    <property type="match status" value="1"/>
</dbReference>
<evidence type="ECO:0000256" key="4">
    <source>
        <dbReference type="ARBA" id="ARBA00022475"/>
    </source>
</evidence>
<keyword evidence="4" id="KW-1003">Cell membrane</keyword>
<dbReference type="InterPro" id="IPR050736">
    <property type="entry name" value="Sensor_HK_Regulatory"/>
</dbReference>
<keyword evidence="5" id="KW-0597">Phosphoprotein</keyword>
<keyword evidence="6" id="KW-0808">Transferase</keyword>
<evidence type="ECO:0000256" key="2">
    <source>
        <dbReference type="ARBA" id="ARBA00004651"/>
    </source>
</evidence>
<evidence type="ECO:0000256" key="3">
    <source>
        <dbReference type="ARBA" id="ARBA00012438"/>
    </source>
</evidence>
<dbReference type="Gene3D" id="6.10.340.10">
    <property type="match status" value="1"/>
</dbReference>
<evidence type="ECO:0000256" key="10">
    <source>
        <dbReference type="ARBA" id="ARBA00023012"/>
    </source>
</evidence>
<feature type="domain" description="Histidine kinase" evidence="12">
    <location>
        <begin position="367"/>
        <end position="584"/>
    </location>
</feature>
<dbReference type="Gene3D" id="1.10.287.130">
    <property type="match status" value="1"/>
</dbReference>
<dbReference type="SUPFAM" id="SSF47384">
    <property type="entry name" value="Homodimeric domain of signal transducing histidine kinase"/>
    <property type="match status" value="1"/>
</dbReference>
<dbReference type="Pfam" id="PF00512">
    <property type="entry name" value="HisKA"/>
    <property type="match status" value="1"/>
</dbReference>
<dbReference type="Pfam" id="PF02518">
    <property type="entry name" value="HATPase_c"/>
    <property type="match status" value="1"/>
</dbReference>
<dbReference type="CDD" id="cd00082">
    <property type="entry name" value="HisKA"/>
    <property type="match status" value="1"/>
</dbReference>
<dbReference type="PANTHER" id="PTHR43711:SF1">
    <property type="entry name" value="HISTIDINE KINASE 1"/>
    <property type="match status" value="1"/>
</dbReference>
<evidence type="ECO:0000259" key="13">
    <source>
        <dbReference type="PROSITE" id="PS50885"/>
    </source>
</evidence>
<accession>A0A0J7M712</accession>
<organism evidence="14 15">
    <name type="scientific">Marinobacter subterrani</name>
    <dbReference type="NCBI Taxonomy" id="1658765"/>
    <lineage>
        <taxon>Bacteria</taxon>
        <taxon>Pseudomonadati</taxon>
        <taxon>Pseudomonadota</taxon>
        <taxon>Gammaproteobacteria</taxon>
        <taxon>Pseudomonadales</taxon>
        <taxon>Marinobacteraceae</taxon>
        <taxon>Marinobacter</taxon>
    </lineage>
</organism>
<gene>
    <name evidence="14" type="ORF">Msub_12934</name>
</gene>
<protein>
    <recommendedName>
        <fullName evidence="3">histidine kinase</fullName>
        <ecNumber evidence="3">2.7.13.3</ecNumber>
    </recommendedName>
</protein>
<dbReference type="STRING" id="1658765.Msub_12934"/>
<dbReference type="PATRIC" id="fig|1658765.3.peg.2958"/>
<evidence type="ECO:0000256" key="6">
    <source>
        <dbReference type="ARBA" id="ARBA00022679"/>
    </source>
</evidence>
<dbReference type="Gene3D" id="3.30.565.10">
    <property type="entry name" value="Histidine kinase-like ATPase, C-terminal domain"/>
    <property type="match status" value="1"/>
</dbReference>
<dbReference type="InterPro" id="IPR036890">
    <property type="entry name" value="HATPase_C_sf"/>
</dbReference>
<proteinExistence type="predicted"/>
<dbReference type="CDD" id="cd06225">
    <property type="entry name" value="HAMP"/>
    <property type="match status" value="1"/>
</dbReference>
<keyword evidence="15" id="KW-1185">Reference proteome</keyword>
<evidence type="ECO:0000256" key="7">
    <source>
        <dbReference type="ARBA" id="ARBA00022692"/>
    </source>
</evidence>
<dbReference type="InterPro" id="IPR003660">
    <property type="entry name" value="HAMP_dom"/>
</dbReference>
<keyword evidence="9 11" id="KW-1133">Transmembrane helix</keyword>
<dbReference type="SUPFAM" id="SSF55874">
    <property type="entry name" value="ATPase domain of HSP90 chaperone/DNA topoisomerase II/histidine kinase"/>
    <property type="match status" value="1"/>
</dbReference>
<dbReference type="PANTHER" id="PTHR43711">
    <property type="entry name" value="TWO-COMPONENT HISTIDINE KINASE"/>
    <property type="match status" value="1"/>
</dbReference>
<dbReference type="SMART" id="SM00388">
    <property type="entry name" value="HisKA"/>
    <property type="match status" value="1"/>
</dbReference>
<keyword evidence="8 14" id="KW-0418">Kinase</keyword>
<dbReference type="PROSITE" id="PS50109">
    <property type="entry name" value="HIS_KIN"/>
    <property type="match status" value="1"/>
</dbReference>
<dbReference type="InterPro" id="IPR005467">
    <property type="entry name" value="His_kinase_dom"/>
</dbReference>
<dbReference type="PROSITE" id="PS50885">
    <property type="entry name" value="HAMP"/>
    <property type="match status" value="1"/>
</dbReference>
<dbReference type="Gene3D" id="3.30.450.20">
    <property type="entry name" value="PAS domain"/>
    <property type="match status" value="1"/>
</dbReference>
<dbReference type="CDD" id="cd12914">
    <property type="entry name" value="PDC1_DGC_like"/>
    <property type="match status" value="1"/>
</dbReference>
<dbReference type="InterPro" id="IPR004358">
    <property type="entry name" value="Sig_transdc_His_kin-like_C"/>
</dbReference>
<dbReference type="InterPro" id="IPR029151">
    <property type="entry name" value="Sensor-like_sf"/>
</dbReference>
<evidence type="ECO:0000256" key="8">
    <source>
        <dbReference type="ARBA" id="ARBA00022777"/>
    </source>
</evidence>
<feature type="transmembrane region" description="Helical" evidence="11">
    <location>
        <begin position="283"/>
        <end position="305"/>
    </location>
</feature>
<keyword evidence="7 11" id="KW-0812">Transmembrane</keyword>
<dbReference type="PRINTS" id="PR00344">
    <property type="entry name" value="BCTRLSENSOR"/>
</dbReference>
<keyword evidence="10" id="KW-0902">Two-component regulatory system</keyword>
<dbReference type="SMART" id="SM00387">
    <property type="entry name" value="HATPase_c"/>
    <property type="match status" value="1"/>
</dbReference>
<evidence type="ECO:0000256" key="9">
    <source>
        <dbReference type="ARBA" id="ARBA00022989"/>
    </source>
</evidence>
<dbReference type="EC" id="2.7.13.3" evidence="3"/>
<comment type="subcellular location">
    <subcellularLocation>
        <location evidence="2">Cell membrane</location>
        <topology evidence="2">Multi-pass membrane protein</topology>
    </subcellularLocation>
</comment>
<dbReference type="Pfam" id="PF00672">
    <property type="entry name" value="HAMP"/>
    <property type="match status" value="1"/>
</dbReference>
<name>A0A0J7M712_9GAMM</name>
<feature type="domain" description="HAMP" evidence="13">
    <location>
        <begin position="306"/>
        <end position="359"/>
    </location>
</feature>
<keyword evidence="11" id="KW-0472">Membrane</keyword>
<evidence type="ECO:0000256" key="5">
    <source>
        <dbReference type="ARBA" id="ARBA00022553"/>
    </source>
</evidence>
<dbReference type="AlphaFoldDB" id="A0A0J7M712"/>
<dbReference type="FunFam" id="1.10.287.130:FF:000001">
    <property type="entry name" value="Two-component sensor histidine kinase"/>
    <property type="match status" value="1"/>
</dbReference>
<dbReference type="Proteomes" id="UP000036102">
    <property type="component" value="Unassembled WGS sequence"/>
</dbReference>
<dbReference type="InterPro" id="IPR003661">
    <property type="entry name" value="HisK_dim/P_dom"/>
</dbReference>
<evidence type="ECO:0000256" key="11">
    <source>
        <dbReference type="SAM" id="Phobius"/>
    </source>
</evidence>
<evidence type="ECO:0000259" key="12">
    <source>
        <dbReference type="PROSITE" id="PS50109"/>
    </source>
</evidence>
<comment type="catalytic activity">
    <reaction evidence="1">
        <text>ATP + protein L-histidine = ADP + protein N-phospho-L-histidine.</text>
        <dbReference type="EC" id="2.7.13.3"/>
    </reaction>
</comment>
<dbReference type="InterPro" id="IPR003594">
    <property type="entry name" value="HATPase_dom"/>
</dbReference>
<dbReference type="GO" id="GO:0000155">
    <property type="term" value="F:phosphorelay sensor kinase activity"/>
    <property type="evidence" value="ECO:0007669"/>
    <property type="project" value="InterPro"/>
</dbReference>
<dbReference type="SUPFAM" id="SSF103190">
    <property type="entry name" value="Sensory domain-like"/>
    <property type="match status" value="1"/>
</dbReference>
<evidence type="ECO:0000313" key="15">
    <source>
        <dbReference type="Proteomes" id="UP000036102"/>
    </source>
</evidence>
<dbReference type="EMBL" id="LFBU01000001">
    <property type="protein sequence ID" value="KMQ76720.1"/>
    <property type="molecule type" value="Genomic_DNA"/>
</dbReference>
<dbReference type="RefSeq" id="WP_048496653.1">
    <property type="nucleotide sequence ID" value="NZ_LFBU01000001.1"/>
</dbReference>
<reference evidence="14 15" key="1">
    <citation type="submission" date="2015-06" db="EMBL/GenBank/DDBJ databases">
        <title>Marinobacter subterrani, a genetically tractable neutrophilic iron-oxidizing strain isolated from the Soudan Iron Mine.</title>
        <authorList>
            <person name="Bonis B.M."/>
            <person name="Gralnick J.A."/>
        </authorList>
    </citation>
    <scope>NUCLEOTIDE SEQUENCE [LARGE SCALE GENOMIC DNA]</scope>
    <source>
        <strain evidence="14 15">JG233</strain>
    </source>
</reference>
<evidence type="ECO:0000313" key="14">
    <source>
        <dbReference type="EMBL" id="KMQ76720.1"/>
    </source>
</evidence>
<dbReference type="InterPro" id="IPR036097">
    <property type="entry name" value="HisK_dim/P_sf"/>
</dbReference>
<comment type="caution">
    <text evidence="14">The sequence shown here is derived from an EMBL/GenBank/DDBJ whole genome shotgun (WGS) entry which is preliminary data.</text>
</comment>
<evidence type="ECO:0000256" key="1">
    <source>
        <dbReference type="ARBA" id="ARBA00000085"/>
    </source>
</evidence>
<sequence length="597" mass="64894">MRNFSLGTRVALIAVFSSIVTVLVLLATAYNGLVRDFETVLTQRQLIETETLASKVNQDLQVRLRAVGAFASLLTDGEKRLALPRIRSLLGRQPALENYFGEGLVVLDENGVAIAESIHVPGRLGTSYADRAHFRQAMASREPVISHPIIGRATGLPLLSFLAPIESDNGDLLGFVAGIINLAETSIIPRQADNDQDTLFKVLDTGHFIQVDTLSVANPMPDIPVPGENLIIDAALSGVPFGVVADRAGKKWIYATRHLERVGWLFLRAVPYQKAIQPAWSSFNAFLVASVLAMLILAATALALARAATRPLEKMSARLRSMSRDGFTFARLSPTGPPEIRSVARAFNTLMEEREALDDLKDQFVSTVSHELRTPLTSINGSLKLLSSGAAGELSGKAASMVDVALRNSEQLQRLISDLLDFNRVLAGQMPIHPEKVSLSQAIRAASEGNAAMAQHYRIRISAELAEEWFAIADSLRLRQILDNFISNAIKFSPSKGCVEIRAESPAPGRIRITVSDQGKGVPESFLPRLFQRFAQAETGSARARAGTGLGLAIVRELAELMEGEVGYYYQQGAHFWLELPAAKPDVPDRGGPHETP</sequence>
<dbReference type="OrthoDB" id="9804645at2"/>
<dbReference type="GO" id="GO:0005886">
    <property type="term" value="C:plasma membrane"/>
    <property type="evidence" value="ECO:0007669"/>
    <property type="project" value="UniProtKB-SubCell"/>
</dbReference>